<dbReference type="FunFam" id="3.80.30.20:FF:000001">
    <property type="entry name" value="tRNA-2-methylthio-N(6)-dimethylallyladenosine synthase 2"/>
    <property type="match status" value="1"/>
</dbReference>
<evidence type="ECO:0000313" key="17">
    <source>
        <dbReference type="EMBL" id="QDU64541.1"/>
    </source>
</evidence>
<dbReference type="Pfam" id="PF01938">
    <property type="entry name" value="TRAM"/>
    <property type="match status" value="1"/>
</dbReference>
<dbReference type="Proteomes" id="UP000317093">
    <property type="component" value="Chromosome"/>
</dbReference>
<dbReference type="Pfam" id="PF04055">
    <property type="entry name" value="Radical_SAM"/>
    <property type="match status" value="1"/>
</dbReference>
<dbReference type="GO" id="GO:0035597">
    <property type="term" value="F:tRNA-2-methylthio-N(6)-dimethylallyladenosine(37) synthase activity"/>
    <property type="evidence" value="ECO:0007669"/>
    <property type="project" value="UniProtKB-EC"/>
</dbReference>
<protein>
    <recommendedName>
        <fullName evidence="10 13">tRNA-2-methylthio-N(6)-dimethylallyladenosine synthase</fullName>
        <ecNumber evidence="9 13">2.8.4.3</ecNumber>
    </recommendedName>
    <alternativeName>
        <fullName evidence="12 13">(Dimethylallyl)adenosine tRNA methylthiotransferase MiaB</fullName>
    </alternativeName>
    <alternativeName>
        <fullName evidence="11 13">tRNA-i(6)A37 methylthiotransferase</fullName>
    </alternativeName>
</protein>
<comment type="function">
    <text evidence="1 13">Catalyzes the methylthiolation of N6-(dimethylallyl)adenosine (i(6)A), leading to the formation of 2-methylthio-N6-(dimethylallyl)adenosine (ms(2)i(6)A) at position 37 in tRNAs that read codons beginning with uridine.</text>
</comment>
<dbReference type="PROSITE" id="PS50926">
    <property type="entry name" value="TRAM"/>
    <property type="match status" value="1"/>
</dbReference>
<comment type="subcellular location">
    <subcellularLocation>
        <location evidence="13">Cytoplasm</location>
    </subcellularLocation>
</comment>
<dbReference type="InterPro" id="IPR023404">
    <property type="entry name" value="rSAM_horseshoe"/>
</dbReference>
<gene>
    <name evidence="13 17" type="primary">miaB</name>
    <name evidence="17" type="ORF">Pan216_54310</name>
</gene>
<evidence type="ECO:0000256" key="5">
    <source>
        <dbReference type="ARBA" id="ARBA00022691"/>
    </source>
</evidence>
<feature type="domain" description="MTTase N-terminal" evidence="15">
    <location>
        <begin position="48"/>
        <end position="164"/>
    </location>
</feature>
<comment type="subunit">
    <text evidence="13">Monomer.</text>
</comment>
<dbReference type="NCBIfam" id="TIGR00089">
    <property type="entry name" value="MiaB/RimO family radical SAM methylthiotransferase"/>
    <property type="match status" value="1"/>
</dbReference>
<dbReference type="KEGG" id="knv:Pan216_54310"/>
<dbReference type="SFLD" id="SFLDG01061">
    <property type="entry name" value="methylthiotransferase"/>
    <property type="match status" value="1"/>
</dbReference>
<evidence type="ECO:0000256" key="3">
    <source>
        <dbReference type="ARBA" id="ARBA00022490"/>
    </source>
</evidence>
<evidence type="ECO:0000256" key="10">
    <source>
        <dbReference type="ARBA" id="ARBA00068570"/>
    </source>
</evidence>
<evidence type="ECO:0000256" key="1">
    <source>
        <dbReference type="ARBA" id="ARBA00003234"/>
    </source>
</evidence>
<dbReference type="InterPro" id="IPR007197">
    <property type="entry name" value="rSAM"/>
</dbReference>
<dbReference type="PROSITE" id="PS51918">
    <property type="entry name" value="RADICAL_SAM"/>
    <property type="match status" value="1"/>
</dbReference>
<dbReference type="InterPro" id="IPR006463">
    <property type="entry name" value="MiaB_methiolase"/>
</dbReference>
<dbReference type="SUPFAM" id="SSF102114">
    <property type="entry name" value="Radical SAM enzymes"/>
    <property type="match status" value="1"/>
</dbReference>
<dbReference type="SFLD" id="SFLDF00273">
    <property type="entry name" value="(dimethylallyl)adenosine_tRNA"/>
    <property type="match status" value="1"/>
</dbReference>
<feature type="binding site" evidence="13">
    <location>
        <position position="127"/>
    </location>
    <ligand>
        <name>[4Fe-4S] cluster</name>
        <dbReference type="ChEBI" id="CHEBI:49883"/>
        <label>1</label>
    </ligand>
</feature>
<dbReference type="Gene3D" id="3.80.30.20">
    <property type="entry name" value="tm_1862 like domain"/>
    <property type="match status" value="1"/>
</dbReference>
<dbReference type="EC" id="2.8.4.3" evidence="9 13"/>
<accession>A0A518BC27</accession>
<comment type="similarity">
    <text evidence="13">Belongs to the methylthiotransferase family. MiaB subfamily.</text>
</comment>
<dbReference type="FunFam" id="3.40.50.12160:FF:000003">
    <property type="entry name" value="CDK5 regulatory subunit-associated protein 1"/>
    <property type="match status" value="1"/>
</dbReference>
<sequence>MSIRWLNPGWPVLSNCCRIKPLRLPQRDDAWGVQKVVAPVDSNQTATRKLYLETVGCQMNVLDSELVVGGLRQAGYELTHNAKEADTILFNTCSVRQHAEDKIYSALGRLKRAKNQRPDLVIGVLGCMAQKDQQKIFSRAPHVDLICSPGQLARVPEMIDEARTSRRQLAALGLGRKEGPTLQILGSFESYDPLREPGLRPTPFQAYVRLMMGCDKFCTYCIVPMVRGPEQGRPPESIVEEVRRLVGEGCREITYLGQTVNSYKYQHEDGRTYRLSDLLAMVHDFEGLDRIKFITNYPKDMTDDLLEAVRDLPKVSSYLHVPSQSGCDEVLKAMKRGYTDGEYREMLHRIHETIPDAAVSSDFIVGFPGETDASFEKTCDLVRDARFKNSFIFKYSPREGTKAFPLPDDVPEDVKKERNNELLAIQSAISAEDNERFVGQIVDILVEGPSKTSLKVDDESPVRQMSGRTHNDYIVVYEGNQRQAGQILPVRIVDATPHTLFGEVVTHELVSIG</sequence>
<dbReference type="GO" id="GO:0051539">
    <property type="term" value="F:4 iron, 4 sulfur cluster binding"/>
    <property type="evidence" value="ECO:0007669"/>
    <property type="project" value="UniProtKB-UniRule"/>
</dbReference>
<keyword evidence="3 13" id="KW-0963">Cytoplasm</keyword>
<comment type="catalytic activity">
    <reaction evidence="13">
        <text>N(6)-dimethylallyladenosine(37) in tRNA + (sulfur carrier)-SH + AH2 + 2 S-adenosyl-L-methionine = 2-methylsulfanyl-N(6)-dimethylallyladenosine(37) in tRNA + (sulfur carrier)-H + 5'-deoxyadenosine + L-methionine + A + S-adenosyl-L-homocysteine + 2 H(+)</text>
        <dbReference type="Rhea" id="RHEA:37067"/>
        <dbReference type="Rhea" id="RHEA-COMP:10375"/>
        <dbReference type="Rhea" id="RHEA-COMP:10376"/>
        <dbReference type="Rhea" id="RHEA-COMP:14737"/>
        <dbReference type="Rhea" id="RHEA-COMP:14739"/>
        <dbReference type="ChEBI" id="CHEBI:13193"/>
        <dbReference type="ChEBI" id="CHEBI:15378"/>
        <dbReference type="ChEBI" id="CHEBI:17319"/>
        <dbReference type="ChEBI" id="CHEBI:17499"/>
        <dbReference type="ChEBI" id="CHEBI:29917"/>
        <dbReference type="ChEBI" id="CHEBI:57844"/>
        <dbReference type="ChEBI" id="CHEBI:57856"/>
        <dbReference type="ChEBI" id="CHEBI:59789"/>
        <dbReference type="ChEBI" id="CHEBI:64428"/>
        <dbReference type="ChEBI" id="CHEBI:74415"/>
        <dbReference type="ChEBI" id="CHEBI:74417"/>
        <dbReference type="EC" id="2.8.4.3"/>
    </reaction>
</comment>
<keyword evidence="7 13" id="KW-0408">Iron</keyword>
<evidence type="ECO:0000256" key="6">
    <source>
        <dbReference type="ARBA" id="ARBA00022723"/>
    </source>
</evidence>
<dbReference type="InterPro" id="IPR038135">
    <property type="entry name" value="Methylthiotransferase_N_sf"/>
</dbReference>
<evidence type="ECO:0000256" key="11">
    <source>
        <dbReference type="ARBA" id="ARBA00080698"/>
    </source>
</evidence>
<dbReference type="AlphaFoldDB" id="A0A518BC27"/>
<dbReference type="HAMAP" id="MF_01864">
    <property type="entry name" value="tRNA_metthiotr_MiaB"/>
    <property type="match status" value="1"/>
</dbReference>
<dbReference type="InterPro" id="IPR002792">
    <property type="entry name" value="TRAM_dom"/>
</dbReference>
<keyword evidence="8 13" id="KW-0411">Iron-sulfur</keyword>
<feature type="binding site" evidence="13">
    <location>
        <position position="93"/>
    </location>
    <ligand>
        <name>[4Fe-4S] cluster</name>
        <dbReference type="ChEBI" id="CHEBI:49883"/>
        <label>1</label>
    </ligand>
</feature>
<evidence type="ECO:0000259" key="14">
    <source>
        <dbReference type="PROSITE" id="PS50926"/>
    </source>
</evidence>
<name>A0A518BC27_9BACT</name>
<dbReference type="PANTHER" id="PTHR43020:SF2">
    <property type="entry name" value="MITOCHONDRIAL TRNA METHYLTHIOTRANSFERASE CDK5RAP1"/>
    <property type="match status" value="1"/>
</dbReference>
<dbReference type="CDD" id="cd01335">
    <property type="entry name" value="Radical_SAM"/>
    <property type="match status" value="1"/>
</dbReference>
<comment type="cofactor">
    <cofactor evidence="13">
        <name>[4Fe-4S] cluster</name>
        <dbReference type="ChEBI" id="CHEBI:49883"/>
    </cofactor>
    <text evidence="13">Binds 2 [4Fe-4S] clusters. One cluster is coordinated with 3 cysteines and an exchangeable S-adenosyl-L-methionine.</text>
</comment>
<keyword evidence="6 13" id="KW-0479">Metal-binding</keyword>
<dbReference type="PROSITE" id="PS01278">
    <property type="entry name" value="MTTASE_RADICAL"/>
    <property type="match status" value="1"/>
</dbReference>
<feature type="binding site" evidence="13">
    <location>
        <position position="218"/>
    </location>
    <ligand>
        <name>[4Fe-4S] cluster</name>
        <dbReference type="ChEBI" id="CHEBI:49883"/>
        <label>2</label>
        <note>4Fe-4S-S-AdoMet</note>
    </ligand>
</feature>
<dbReference type="PROSITE" id="PS51449">
    <property type="entry name" value="MTTASE_N"/>
    <property type="match status" value="1"/>
</dbReference>
<dbReference type="NCBIfam" id="TIGR01574">
    <property type="entry name" value="miaB-methiolase"/>
    <property type="match status" value="1"/>
</dbReference>
<dbReference type="InterPro" id="IPR006638">
    <property type="entry name" value="Elp3/MiaA/NifB-like_rSAM"/>
</dbReference>
<dbReference type="EMBL" id="CP036279">
    <property type="protein sequence ID" value="QDU64541.1"/>
    <property type="molecule type" value="Genomic_DNA"/>
</dbReference>
<keyword evidence="2 13" id="KW-0004">4Fe-4S</keyword>
<dbReference type="InterPro" id="IPR020612">
    <property type="entry name" value="Methylthiotransferase_CS"/>
</dbReference>
<feature type="domain" description="Radical SAM core" evidence="16">
    <location>
        <begin position="200"/>
        <end position="432"/>
    </location>
</feature>
<evidence type="ECO:0000256" key="9">
    <source>
        <dbReference type="ARBA" id="ARBA00033765"/>
    </source>
</evidence>
<keyword evidence="18" id="KW-1185">Reference proteome</keyword>
<keyword evidence="5 13" id="KW-0949">S-adenosyl-L-methionine</keyword>
<dbReference type="GO" id="GO:0005829">
    <property type="term" value="C:cytosol"/>
    <property type="evidence" value="ECO:0007669"/>
    <property type="project" value="TreeGrafter"/>
</dbReference>
<evidence type="ECO:0000313" key="18">
    <source>
        <dbReference type="Proteomes" id="UP000317093"/>
    </source>
</evidence>
<proteinExistence type="inferred from homology"/>
<dbReference type="InterPro" id="IPR013848">
    <property type="entry name" value="Methylthiotransferase_N"/>
</dbReference>
<dbReference type="SFLD" id="SFLDG01082">
    <property type="entry name" value="B12-binding_domain_containing"/>
    <property type="match status" value="1"/>
</dbReference>
<evidence type="ECO:0000259" key="15">
    <source>
        <dbReference type="PROSITE" id="PS51449"/>
    </source>
</evidence>
<evidence type="ECO:0000256" key="2">
    <source>
        <dbReference type="ARBA" id="ARBA00022485"/>
    </source>
</evidence>
<dbReference type="SMART" id="SM00729">
    <property type="entry name" value="Elp3"/>
    <property type="match status" value="1"/>
</dbReference>
<evidence type="ECO:0000256" key="4">
    <source>
        <dbReference type="ARBA" id="ARBA00022679"/>
    </source>
</evidence>
<feature type="domain" description="TRAM" evidence="14">
    <location>
        <begin position="435"/>
        <end position="506"/>
    </location>
</feature>
<dbReference type="SFLD" id="SFLDS00029">
    <property type="entry name" value="Radical_SAM"/>
    <property type="match status" value="1"/>
</dbReference>
<dbReference type="InterPro" id="IPR005839">
    <property type="entry name" value="Methylthiotransferase"/>
</dbReference>
<evidence type="ECO:0000256" key="7">
    <source>
        <dbReference type="ARBA" id="ARBA00023004"/>
    </source>
</evidence>
<reference evidence="17 18" key="1">
    <citation type="submission" date="2019-02" db="EMBL/GenBank/DDBJ databases">
        <title>Deep-cultivation of Planctomycetes and their phenomic and genomic characterization uncovers novel biology.</title>
        <authorList>
            <person name="Wiegand S."/>
            <person name="Jogler M."/>
            <person name="Boedeker C."/>
            <person name="Pinto D."/>
            <person name="Vollmers J."/>
            <person name="Rivas-Marin E."/>
            <person name="Kohn T."/>
            <person name="Peeters S.H."/>
            <person name="Heuer A."/>
            <person name="Rast P."/>
            <person name="Oberbeckmann S."/>
            <person name="Bunk B."/>
            <person name="Jeske O."/>
            <person name="Meyerdierks A."/>
            <person name="Storesund J.E."/>
            <person name="Kallscheuer N."/>
            <person name="Luecker S."/>
            <person name="Lage O.M."/>
            <person name="Pohl T."/>
            <person name="Merkel B.J."/>
            <person name="Hornburger P."/>
            <person name="Mueller R.-W."/>
            <person name="Bruemmer F."/>
            <person name="Labrenz M."/>
            <person name="Spormann A.M."/>
            <person name="Op den Camp H."/>
            <person name="Overmann J."/>
            <person name="Amann R."/>
            <person name="Jetten M.S.M."/>
            <person name="Mascher T."/>
            <person name="Medema M.H."/>
            <person name="Devos D.P."/>
            <person name="Kaster A.-K."/>
            <person name="Ovreas L."/>
            <person name="Rohde M."/>
            <person name="Galperin M.Y."/>
            <person name="Jogler C."/>
        </authorList>
    </citation>
    <scope>NUCLEOTIDE SEQUENCE [LARGE SCALE GENOMIC DNA]</scope>
    <source>
        <strain evidence="17 18">Pan216</strain>
    </source>
</reference>
<evidence type="ECO:0000259" key="16">
    <source>
        <dbReference type="PROSITE" id="PS51918"/>
    </source>
</evidence>
<organism evidence="17 18">
    <name type="scientific">Kolteria novifilia</name>
    <dbReference type="NCBI Taxonomy" id="2527975"/>
    <lineage>
        <taxon>Bacteria</taxon>
        <taxon>Pseudomonadati</taxon>
        <taxon>Planctomycetota</taxon>
        <taxon>Planctomycetia</taxon>
        <taxon>Kolteriales</taxon>
        <taxon>Kolteriaceae</taxon>
        <taxon>Kolteria</taxon>
    </lineage>
</organism>
<feature type="binding site" evidence="13">
    <location>
        <position position="57"/>
    </location>
    <ligand>
        <name>[4Fe-4S] cluster</name>
        <dbReference type="ChEBI" id="CHEBI:49883"/>
        <label>1</label>
    </ligand>
</feature>
<feature type="binding site" evidence="13">
    <location>
        <position position="214"/>
    </location>
    <ligand>
        <name>[4Fe-4S] cluster</name>
        <dbReference type="ChEBI" id="CHEBI:49883"/>
        <label>2</label>
        <note>4Fe-4S-S-AdoMet</note>
    </ligand>
</feature>
<evidence type="ECO:0000256" key="13">
    <source>
        <dbReference type="HAMAP-Rule" id="MF_01864"/>
    </source>
</evidence>
<keyword evidence="4 13" id="KW-0808">Transferase</keyword>
<dbReference type="GO" id="GO:0046872">
    <property type="term" value="F:metal ion binding"/>
    <property type="evidence" value="ECO:0007669"/>
    <property type="project" value="UniProtKB-KW"/>
</dbReference>
<evidence type="ECO:0000256" key="8">
    <source>
        <dbReference type="ARBA" id="ARBA00023014"/>
    </source>
</evidence>
<evidence type="ECO:0000256" key="12">
    <source>
        <dbReference type="ARBA" id="ARBA00081141"/>
    </source>
</evidence>
<dbReference type="Pfam" id="PF00919">
    <property type="entry name" value="UPF0004"/>
    <property type="match status" value="1"/>
</dbReference>
<dbReference type="PANTHER" id="PTHR43020">
    <property type="entry name" value="CDK5 REGULATORY SUBUNIT-ASSOCIATED PROTEIN 1"/>
    <property type="match status" value="1"/>
</dbReference>
<dbReference type="Gene3D" id="3.40.50.12160">
    <property type="entry name" value="Methylthiotransferase, N-terminal domain"/>
    <property type="match status" value="1"/>
</dbReference>
<keyword evidence="13" id="KW-0819">tRNA processing</keyword>
<feature type="binding site" evidence="13">
    <location>
        <position position="221"/>
    </location>
    <ligand>
        <name>[4Fe-4S] cluster</name>
        <dbReference type="ChEBI" id="CHEBI:49883"/>
        <label>2</label>
        <note>4Fe-4S-S-AdoMet</note>
    </ligand>
</feature>
<dbReference type="InterPro" id="IPR058240">
    <property type="entry name" value="rSAM_sf"/>
</dbReference>